<dbReference type="WBParaSite" id="Gr19_v10_g14895.t1">
    <property type="protein sequence ID" value="Gr19_v10_g14895.t1"/>
    <property type="gene ID" value="Gr19_v10_g14895"/>
</dbReference>
<reference evidence="2" key="1">
    <citation type="submission" date="2022-11" db="UniProtKB">
        <authorList>
            <consortium name="WormBaseParasite"/>
        </authorList>
    </citation>
    <scope>IDENTIFICATION</scope>
</reference>
<evidence type="ECO:0000313" key="1">
    <source>
        <dbReference type="Proteomes" id="UP000887572"/>
    </source>
</evidence>
<dbReference type="InterPro" id="IPR043502">
    <property type="entry name" value="DNA/RNA_pol_sf"/>
</dbReference>
<organism evidence="1 2">
    <name type="scientific">Globodera rostochiensis</name>
    <name type="common">Golden nematode worm</name>
    <name type="synonym">Heterodera rostochiensis</name>
    <dbReference type="NCBI Taxonomy" id="31243"/>
    <lineage>
        <taxon>Eukaryota</taxon>
        <taxon>Metazoa</taxon>
        <taxon>Ecdysozoa</taxon>
        <taxon>Nematoda</taxon>
        <taxon>Chromadorea</taxon>
        <taxon>Rhabditida</taxon>
        <taxon>Tylenchina</taxon>
        <taxon>Tylenchomorpha</taxon>
        <taxon>Tylenchoidea</taxon>
        <taxon>Heteroderidae</taxon>
        <taxon>Heteroderinae</taxon>
        <taxon>Globodera</taxon>
    </lineage>
</organism>
<protein>
    <submittedName>
        <fullName evidence="2">DNA-directed DNA polymerase</fullName>
    </submittedName>
</protein>
<evidence type="ECO:0000313" key="2">
    <source>
        <dbReference type="WBParaSite" id="Gr19_v10_g14895.t1"/>
    </source>
</evidence>
<dbReference type="Proteomes" id="UP000887572">
    <property type="component" value="Unplaced"/>
</dbReference>
<proteinExistence type="predicted"/>
<name>A0A914H8X8_GLORO</name>
<dbReference type="SUPFAM" id="SSF56672">
    <property type="entry name" value="DNA/RNA polymerases"/>
    <property type="match status" value="1"/>
</dbReference>
<dbReference type="AlphaFoldDB" id="A0A914H8X8"/>
<keyword evidence="1" id="KW-1185">Reference proteome</keyword>
<sequence>MMSGRRKEFDRWFELNQNQPFLLDESLARAEFLEMTKRLAGSNGKADRAAYKTPHNGVENTWVRLARMLSMLSGRRNGDGGPINIRGCFMGGRAGALKLFHAAAPDEKISYYDFTSLYPFIKVM</sequence>
<accession>A0A914H8X8</accession>